<dbReference type="PANTHER" id="PTHR12425:SF5">
    <property type="entry name" value="SYNEMBRYN"/>
    <property type="match status" value="1"/>
</dbReference>
<dbReference type="GO" id="GO:0001965">
    <property type="term" value="F:G-protein alpha-subunit binding"/>
    <property type="evidence" value="ECO:0007669"/>
    <property type="project" value="TreeGrafter"/>
</dbReference>
<gene>
    <name evidence="5" type="ORF">BD310DRAFT_213367</name>
</gene>
<organism evidence="5 6">
    <name type="scientific">Dichomitus squalens</name>
    <dbReference type="NCBI Taxonomy" id="114155"/>
    <lineage>
        <taxon>Eukaryota</taxon>
        <taxon>Fungi</taxon>
        <taxon>Dikarya</taxon>
        <taxon>Basidiomycota</taxon>
        <taxon>Agaricomycotina</taxon>
        <taxon>Agaricomycetes</taxon>
        <taxon>Polyporales</taxon>
        <taxon>Polyporaceae</taxon>
        <taxon>Dichomitus</taxon>
    </lineage>
</organism>
<evidence type="ECO:0000256" key="2">
    <source>
        <dbReference type="ARBA" id="ARBA00022658"/>
    </source>
</evidence>
<dbReference type="GO" id="GO:0007186">
    <property type="term" value="P:G protein-coupled receptor signaling pathway"/>
    <property type="evidence" value="ECO:0007669"/>
    <property type="project" value="TreeGrafter"/>
</dbReference>
<dbReference type="GO" id="GO:0005085">
    <property type="term" value="F:guanyl-nucleotide exchange factor activity"/>
    <property type="evidence" value="ECO:0007669"/>
    <property type="project" value="UniProtKB-KW"/>
</dbReference>
<feature type="compositionally biased region" description="Low complexity" evidence="4">
    <location>
        <begin position="531"/>
        <end position="545"/>
    </location>
</feature>
<keyword evidence="6" id="KW-1185">Reference proteome</keyword>
<keyword evidence="2" id="KW-0344">Guanine-nucleotide releasing factor</keyword>
<evidence type="ECO:0000256" key="3">
    <source>
        <dbReference type="ARBA" id="ARBA00023186"/>
    </source>
</evidence>
<proteinExistence type="inferred from homology"/>
<evidence type="ECO:0000256" key="4">
    <source>
        <dbReference type="SAM" id="MobiDB-lite"/>
    </source>
</evidence>
<dbReference type="Pfam" id="PF10165">
    <property type="entry name" value="Ric8"/>
    <property type="match status" value="1"/>
</dbReference>
<feature type="region of interest" description="Disordered" evidence="4">
    <location>
        <begin position="527"/>
        <end position="568"/>
    </location>
</feature>
<dbReference type="InterPro" id="IPR019318">
    <property type="entry name" value="Gua_nucleotide_exch_fac_Ric8"/>
</dbReference>
<dbReference type="PANTHER" id="PTHR12425">
    <property type="entry name" value="SYNEMBRYN"/>
    <property type="match status" value="1"/>
</dbReference>
<evidence type="ECO:0000313" key="6">
    <source>
        <dbReference type="Proteomes" id="UP000292082"/>
    </source>
</evidence>
<dbReference type="Proteomes" id="UP000292082">
    <property type="component" value="Unassembled WGS sequence"/>
</dbReference>
<sequence length="604" mass="64697">MSKYLDAYTALSPSSPRSQVSSVLQSITDAPPLTIDDAKRRDLIQMIIDDLSKSNGNGGKKRLSSKDAAPALQAVKSLGKNPAGSEVIATSANLSALLSLYHAYKDIPEASNEALRCIANAMLLVDQARATLVDKQVGGGDFAVELLEKSTVPERIFLASRILFLSTVSTVHAGTFIRSLVETKSPSITEVIGSKLDLLTRAILSGTKLAREAMTDLLKFTFNLLLHYPKLVDDSNANETKVMGDSWSERLDGILPPLLRTFNALPPSFPAPLTSPMTHVIHALITIPVSPSLRSVWLPSAKTSPSSTPKPISAQESSSSSASATSSSKISRSSSSSRSNSPTTGPSKDPKPGAFDRAWSALSAGRRSLSRSSSPHTSSPNVDVLLRAYDLLDVSLHHYMPDAIDPDDSSVRQKSVREMDQPLDDVMTPLVVLITKLCLADEGSRTRMRQWILPDDLDRTSPLEGRADLLGRLLRSLASVHHAKLKNAVGEMLYAICDSDGSTLASYVGYGNVAGFLFNKGIMSAPPPPAGSTASAPTTTANGTPINPITGVAEKPAPPIEMTDEEKEREAEKLFVLFDRLEKTGAIPKESNPIRQAIQQGKLG</sequence>
<feature type="region of interest" description="Disordered" evidence="4">
    <location>
        <begin position="300"/>
        <end position="356"/>
    </location>
</feature>
<dbReference type="STRING" id="114155.A0A4Q9Q275"/>
<dbReference type="GO" id="GO:0005737">
    <property type="term" value="C:cytoplasm"/>
    <property type="evidence" value="ECO:0007669"/>
    <property type="project" value="TreeGrafter"/>
</dbReference>
<dbReference type="AlphaFoldDB" id="A0A4Q9Q275"/>
<accession>A0A4Q9Q275</accession>
<reference evidence="5 6" key="1">
    <citation type="submission" date="2019-01" db="EMBL/GenBank/DDBJ databases">
        <title>Draft genome sequences of three monokaryotic isolates of the white-rot basidiomycete fungus Dichomitus squalens.</title>
        <authorList>
            <consortium name="DOE Joint Genome Institute"/>
            <person name="Lopez S.C."/>
            <person name="Andreopoulos B."/>
            <person name="Pangilinan J."/>
            <person name="Lipzen A."/>
            <person name="Riley R."/>
            <person name="Ahrendt S."/>
            <person name="Ng V."/>
            <person name="Barry K."/>
            <person name="Daum C."/>
            <person name="Grigoriev I.V."/>
            <person name="Hilden K.S."/>
            <person name="Makela M.R."/>
            <person name="de Vries R.P."/>
        </authorList>
    </citation>
    <scope>NUCLEOTIDE SEQUENCE [LARGE SCALE GENOMIC DNA]</scope>
    <source>
        <strain evidence="5 6">CBS 464.89</strain>
    </source>
</reference>
<evidence type="ECO:0000256" key="1">
    <source>
        <dbReference type="ARBA" id="ARBA00009049"/>
    </source>
</evidence>
<keyword evidence="3" id="KW-0143">Chaperone</keyword>
<evidence type="ECO:0000313" key="5">
    <source>
        <dbReference type="EMBL" id="TBU61205.1"/>
    </source>
</evidence>
<name>A0A4Q9Q275_9APHY</name>
<comment type="similarity">
    <text evidence="1">Belongs to the synembryn family.</text>
</comment>
<protein>
    <submittedName>
        <fullName evidence="5">Guanine nucleotide exchange factor</fullName>
    </submittedName>
</protein>
<dbReference type="EMBL" id="ML145099">
    <property type="protein sequence ID" value="TBU61205.1"/>
    <property type="molecule type" value="Genomic_DNA"/>
</dbReference>
<feature type="compositionally biased region" description="Low complexity" evidence="4">
    <location>
        <begin position="300"/>
        <end position="341"/>
    </location>
</feature>